<dbReference type="InterPro" id="IPR011006">
    <property type="entry name" value="CheY-like_superfamily"/>
</dbReference>
<feature type="modified residue" description="4-aspartylphosphate" evidence="8">
    <location>
        <position position="55"/>
    </location>
</feature>
<dbReference type="OrthoDB" id="324626at2"/>
<dbReference type="EMBL" id="VTOY01000003">
    <property type="protein sequence ID" value="TYZ23343.1"/>
    <property type="molecule type" value="Genomic_DNA"/>
</dbReference>
<evidence type="ECO:0000313" key="12">
    <source>
        <dbReference type="Proteomes" id="UP000323646"/>
    </source>
</evidence>
<feature type="domain" description="HTH araC/xylS-type" evidence="9">
    <location>
        <begin position="157"/>
        <end position="255"/>
    </location>
</feature>
<dbReference type="PROSITE" id="PS01124">
    <property type="entry name" value="HTH_ARAC_FAMILY_2"/>
    <property type="match status" value="1"/>
</dbReference>
<evidence type="ECO:0000256" key="7">
    <source>
        <dbReference type="ARBA" id="ARBA00023163"/>
    </source>
</evidence>
<dbReference type="Gene3D" id="3.40.50.2300">
    <property type="match status" value="1"/>
</dbReference>
<dbReference type="InterPro" id="IPR018060">
    <property type="entry name" value="HTH_AraC"/>
</dbReference>
<keyword evidence="6" id="KW-0238">DNA-binding</keyword>
<dbReference type="Pfam" id="PF00072">
    <property type="entry name" value="Response_reg"/>
    <property type="match status" value="1"/>
</dbReference>
<evidence type="ECO:0000256" key="4">
    <source>
        <dbReference type="ARBA" id="ARBA00023012"/>
    </source>
</evidence>
<evidence type="ECO:0000259" key="9">
    <source>
        <dbReference type="PROSITE" id="PS01124"/>
    </source>
</evidence>
<dbReference type="GO" id="GO:0005737">
    <property type="term" value="C:cytoplasm"/>
    <property type="evidence" value="ECO:0007669"/>
    <property type="project" value="UniProtKB-SubCell"/>
</dbReference>
<gene>
    <name evidence="11" type="ORF">FZ040_05530</name>
</gene>
<evidence type="ECO:0000259" key="10">
    <source>
        <dbReference type="PROSITE" id="PS50110"/>
    </source>
</evidence>
<keyword evidence="5" id="KW-0805">Transcription regulation</keyword>
<dbReference type="PROSITE" id="PS50110">
    <property type="entry name" value="RESPONSE_REGULATORY"/>
    <property type="match status" value="1"/>
</dbReference>
<dbReference type="SUPFAM" id="SSF46689">
    <property type="entry name" value="Homeodomain-like"/>
    <property type="match status" value="2"/>
</dbReference>
<dbReference type="GO" id="GO:0043565">
    <property type="term" value="F:sequence-specific DNA binding"/>
    <property type="evidence" value="ECO:0007669"/>
    <property type="project" value="InterPro"/>
</dbReference>
<dbReference type="CDD" id="cd17536">
    <property type="entry name" value="REC_YesN-like"/>
    <property type="match status" value="1"/>
</dbReference>
<name>A0A5D6W4W1_9FIRM</name>
<dbReference type="InterPro" id="IPR051552">
    <property type="entry name" value="HptR"/>
</dbReference>
<keyword evidence="4" id="KW-0902">Two-component regulatory system</keyword>
<evidence type="ECO:0000256" key="3">
    <source>
        <dbReference type="ARBA" id="ARBA00022553"/>
    </source>
</evidence>
<sequence length="264" mass="29706">MLKLYIAEDEEIIRRGLICTVDWLRLGVKVVGDAPDGRTALLGIRETKPDVVLTDIKMPRMDGLALARELQAEHNHAKVIFLTSYADFDYAQEAVRLQAADYLLKPIDESVLAQVLSRLENAREEPLPEETGPVDGAGKNWTDELIREYHSGNPYVKHVLAAIKRGYQGKLSIETLAAEQGVSMSYLSRKIKEETGLTFGSLLARYRLKKSLELLAAGTWRVYEVAEQTGFGDYKNYCIVFKKYLHTTPKVFMQQVAGGLKLEE</sequence>
<evidence type="ECO:0000256" key="2">
    <source>
        <dbReference type="ARBA" id="ARBA00022490"/>
    </source>
</evidence>
<dbReference type="Proteomes" id="UP000323646">
    <property type="component" value="Unassembled WGS sequence"/>
</dbReference>
<keyword evidence="3 8" id="KW-0597">Phosphoprotein</keyword>
<keyword evidence="2" id="KW-0963">Cytoplasm</keyword>
<dbReference type="SMART" id="SM00342">
    <property type="entry name" value="HTH_ARAC"/>
    <property type="match status" value="1"/>
</dbReference>
<dbReference type="Gene3D" id="1.10.10.60">
    <property type="entry name" value="Homeodomain-like"/>
    <property type="match status" value="2"/>
</dbReference>
<reference evidence="11 12" key="1">
    <citation type="submission" date="2019-08" db="EMBL/GenBank/DDBJ databases">
        <title>Selenomonas sp. mPRGC5 and Selenomonas sp. mPRGC8 isolated from ruminal fluid of dairy goat (Capra hircus).</title>
        <authorList>
            <person name="Poothong S."/>
            <person name="Nuengjamnong C."/>
            <person name="Tanasupawat S."/>
        </authorList>
    </citation>
    <scope>NUCLEOTIDE SEQUENCE [LARGE SCALE GENOMIC DNA]</scope>
    <source>
        <strain evidence="12">mPRGC5</strain>
    </source>
</reference>
<dbReference type="AlphaFoldDB" id="A0A5D6W4W1"/>
<evidence type="ECO:0000256" key="5">
    <source>
        <dbReference type="ARBA" id="ARBA00023015"/>
    </source>
</evidence>
<evidence type="ECO:0000313" key="11">
    <source>
        <dbReference type="EMBL" id="TYZ23343.1"/>
    </source>
</evidence>
<proteinExistence type="predicted"/>
<dbReference type="InterPro" id="IPR009057">
    <property type="entry name" value="Homeodomain-like_sf"/>
</dbReference>
<dbReference type="RefSeq" id="WP_149171097.1">
    <property type="nucleotide sequence ID" value="NZ_VTOY01000003.1"/>
</dbReference>
<dbReference type="PANTHER" id="PTHR42713">
    <property type="entry name" value="HISTIDINE KINASE-RELATED"/>
    <property type="match status" value="1"/>
</dbReference>
<evidence type="ECO:0000256" key="6">
    <source>
        <dbReference type="ARBA" id="ARBA00023125"/>
    </source>
</evidence>
<dbReference type="Pfam" id="PF12833">
    <property type="entry name" value="HTH_18"/>
    <property type="match status" value="1"/>
</dbReference>
<comment type="subcellular location">
    <subcellularLocation>
        <location evidence="1">Cytoplasm</location>
    </subcellularLocation>
</comment>
<keyword evidence="12" id="KW-1185">Reference proteome</keyword>
<evidence type="ECO:0000256" key="8">
    <source>
        <dbReference type="PROSITE-ProRule" id="PRU00169"/>
    </source>
</evidence>
<accession>A0A5D6W4W1</accession>
<feature type="domain" description="Response regulatory" evidence="10">
    <location>
        <begin position="3"/>
        <end position="120"/>
    </location>
</feature>
<evidence type="ECO:0000256" key="1">
    <source>
        <dbReference type="ARBA" id="ARBA00004496"/>
    </source>
</evidence>
<dbReference type="GO" id="GO:0003700">
    <property type="term" value="F:DNA-binding transcription factor activity"/>
    <property type="evidence" value="ECO:0007669"/>
    <property type="project" value="InterPro"/>
</dbReference>
<dbReference type="PANTHER" id="PTHR42713:SF3">
    <property type="entry name" value="TRANSCRIPTIONAL REGULATORY PROTEIN HPTR"/>
    <property type="match status" value="1"/>
</dbReference>
<dbReference type="SMART" id="SM00448">
    <property type="entry name" value="REC"/>
    <property type="match status" value="1"/>
</dbReference>
<comment type="caution">
    <text evidence="11">The sequence shown here is derived from an EMBL/GenBank/DDBJ whole genome shotgun (WGS) entry which is preliminary data.</text>
</comment>
<dbReference type="GO" id="GO:0000160">
    <property type="term" value="P:phosphorelay signal transduction system"/>
    <property type="evidence" value="ECO:0007669"/>
    <property type="project" value="UniProtKB-KW"/>
</dbReference>
<dbReference type="InterPro" id="IPR001789">
    <property type="entry name" value="Sig_transdc_resp-reg_receiver"/>
</dbReference>
<organism evidence="11 12">
    <name type="scientific">Selenomonas ruminis</name>
    <dbReference type="NCBI Taxonomy" id="2593411"/>
    <lineage>
        <taxon>Bacteria</taxon>
        <taxon>Bacillati</taxon>
        <taxon>Bacillota</taxon>
        <taxon>Negativicutes</taxon>
        <taxon>Selenomonadales</taxon>
        <taxon>Selenomonadaceae</taxon>
        <taxon>Selenomonas</taxon>
    </lineage>
</organism>
<protein>
    <submittedName>
        <fullName evidence="11">Response regulator</fullName>
    </submittedName>
</protein>
<keyword evidence="7" id="KW-0804">Transcription</keyword>
<dbReference type="SUPFAM" id="SSF52172">
    <property type="entry name" value="CheY-like"/>
    <property type="match status" value="1"/>
</dbReference>